<dbReference type="Proteomes" id="UP000189370">
    <property type="component" value="Unassembled WGS sequence"/>
</dbReference>
<comment type="caution">
    <text evidence="2">The sequence shown here is derived from an EMBL/GenBank/DDBJ whole genome shotgun (WGS) entry which is preliminary data.</text>
</comment>
<feature type="transmembrane region" description="Helical" evidence="1">
    <location>
        <begin position="125"/>
        <end position="146"/>
    </location>
</feature>
<dbReference type="EMBL" id="LWLN01000001">
    <property type="protein sequence ID" value="OLZ39969.1"/>
    <property type="molecule type" value="Genomic_DNA"/>
</dbReference>
<evidence type="ECO:0000256" key="1">
    <source>
        <dbReference type="SAM" id="Phobius"/>
    </source>
</evidence>
<proteinExistence type="predicted"/>
<reference evidence="3" key="1">
    <citation type="submission" date="2016-04" db="EMBL/GenBank/DDBJ databases">
        <authorList>
            <person name="Chen S.-C."/>
            <person name="Lai M.-C."/>
        </authorList>
    </citation>
    <scope>NUCLEOTIDE SEQUENCE [LARGE SCALE GENOMIC DNA]</scope>
    <source>
        <strain evidence="3">AB14</strain>
    </source>
</reference>
<feature type="transmembrane region" description="Helical" evidence="1">
    <location>
        <begin position="158"/>
        <end position="175"/>
    </location>
</feature>
<keyword evidence="1" id="KW-1133">Transmembrane helix</keyword>
<dbReference type="AlphaFoldDB" id="A0A1S8ATX2"/>
<name>A0A1S8ATX2_9EURY</name>
<dbReference type="RefSeq" id="WP_076143440.1">
    <property type="nucleotide sequence ID" value="NZ_LWLN01000001.1"/>
</dbReference>
<evidence type="ECO:0000313" key="3">
    <source>
        <dbReference type="Proteomes" id="UP000189370"/>
    </source>
</evidence>
<dbReference type="OrthoDB" id="275362at2157"/>
<gene>
    <name evidence="2" type="ORF">A6E15_02770</name>
</gene>
<keyword evidence="1" id="KW-0472">Membrane</keyword>
<organism evidence="2 3">
    <name type="scientific">Natrinema saccharevitans</name>
    <dbReference type="NCBI Taxonomy" id="301967"/>
    <lineage>
        <taxon>Archaea</taxon>
        <taxon>Methanobacteriati</taxon>
        <taxon>Methanobacteriota</taxon>
        <taxon>Stenosarchaea group</taxon>
        <taxon>Halobacteria</taxon>
        <taxon>Halobacteriales</taxon>
        <taxon>Natrialbaceae</taxon>
        <taxon>Natrinema</taxon>
    </lineage>
</organism>
<sequence>MTTLPTWIEDRIDPTLEKKLTQRHVVEVMLESDRPFFSIRQLQSRVRPTVSTETVRNRLDELREIDVVAAETYPETITLYYVNHPESQWPLSPEGKRALEYETPLETLSAEDFLRLRNPAGIRTLVLAGFQLSLVLFSVGVVLTALSIEAPVSASHGFWVAAGNLFVTCLALLVAERIVRKRRGDGVAGSVPAADRSNPN</sequence>
<protein>
    <submittedName>
        <fullName evidence="2">Uncharacterized protein</fullName>
    </submittedName>
</protein>
<keyword evidence="1" id="KW-0812">Transmembrane</keyword>
<keyword evidence="3" id="KW-1185">Reference proteome</keyword>
<accession>A0A1S8ATX2</accession>
<evidence type="ECO:0000313" key="2">
    <source>
        <dbReference type="EMBL" id="OLZ39969.1"/>
    </source>
</evidence>